<dbReference type="AlphaFoldDB" id="A0A7C9CPM0"/>
<dbReference type="EMBL" id="GISG01032688">
    <property type="protein sequence ID" value="MBA4621023.1"/>
    <property type="molecule type" value="Transcribed_RNA"/>
</dbReference>
<name>A0A7C9CPM0_OPUST</name>
<protein>
    <submittedName>
        <fullName evidence="2">Uncharacterized protein</fullName>
    </submittedName>
</protein>
<sequence>MKSGSGTLLALPGSCSATKASSMSSSSISPAMTFLLMLWVTSTMSHLPPYGIAYIACSVLPFFVASSTLFIVSLQYTGSRHFSPIIDTFMPSLINFSKLSSKLACICLNIR</sequence>
<evidence type="ECO:0000256" key="1">
    <source>
        <dbReference type="SAM" id="Phobius"/>
    </source>
</evidence>
<keyword evidence="1" id="KW-0812">Transmembrane</keyword>
<evidence type="ECO:0000313" key="2">
    <source>
        <dbReference type="EMBL" id="MBA4621023.1"/>
    </source>
</evidence>
<organism evidence="2">
    <name type="scientific">Opuntia streptacantha</name>
    <name type="common">Prickly pear cactus</name>
    <name type="synonym">Opuntia cardona</name>
    <dbReference type="NCBI Taxonomy" id="393608"/>
    <lineage>
        <taxon>Eukaryota</taxon>
        <taxon>Viridiplantae</taxon>
        <taxon>Streptophyta</taxon>
        <taxon>Embryophyta</taxon>
        <taxon>Tracheophyta</taxon>
        <taxon>Spermatophyta</taxon>
        <taxon>Magnoliopsida</taxon>
        <taxon>eudicotyledons</taxon>
        <taxon>Gunneridae</taxon>
        <taxon>Pentapetalae</taxon>
        <taxon>Caryophyllales</taxon>
        <taxon>Cactineae</taxon>
        <taxon>Cactaceae</taxon>
        <taxon>Opuntioideae</taxon>
        <taxon>Opuntia</taxon>
    </lineage>
</organism>
<reference evidence="2" key="1">
    <citation type="journal article" date="2013" name="J. Plant Res.">
        <title>Effect of fungi and light on seed germination of three Opuntia species from semiarid lands of central Mexico.</title>
        <authorList>
            <person name="Delgado-Sanchez P."/>
            <person name="Jimenez-Bremont J.F."/>
            <person name="Guerrero-Gonzalez Mde L."/>
            <person name="Flores J."/>
        </authorList>
    </citation>
    <scope>NUCLEOTIDE SEQUENCE</scope>
    <source>
        <tissue evidence="2">Cladode</tissue>
    </source>
</reference>
<reference evidence="2" key="2">
    <citation type="submission" date="2020-07" db="EMBL/GenBank/DDBJ databases">
        <authorList>
            <person name="Vera ALvarez R."/>
            <person name="Arias-Moreno D.M."/>
            <person name="Jimenez-Jacinto V."/>
            <person name="Jimenez-Bremont J.F."/>
            <person name="Swaminathan K."/>
            <person name="Moose S.P."/>
            <person name="Guerrero-Gonzalez M.L."/>
            <person name="Marino-Ramirez L."/>
            <person name="Landsman D."/>
            <person name="Rodriguez-Kessler M."/>
            <person name="Delgado-Sanchez P."/>
        </authorList>
    </citation>
    <scope>NUCLEOTIDE SEQUENCE</scope>
    <source>
        <tissue evidence="2">Cladode</tissue>
    </source>
</reference>
<proteinExistence type="predicted"/>
<accession>A0A7C9CPM0</accession>
<keyword evidence="1" id="KW-0472">Membrane</keyword>
<keyword evidence="1" id="KW-1133">Transmembrane helix</keyword>
<feature type="transmembrane region" description="Helical" evidence="1">
    <location>
        <begin position="50"/>
        <end position="72"/>
    </location>
</feature>